<evidence type="ECO:0000256" key="1">
    <source>
        <dbReference type="SAM" id="SignalP"/>
    </source>
</evidence>
<feature type="signal peptide" evidence="1">
    <location>
        <begin position="1"/>
        <end position="18"/>
    </location>
</feature>
<protein>
    <submittedName>
        <fullName evidence="2">Uncharacterized protein</fullName>
    </submittedName>
</protein>
<evidence type="ECO:0000313" key="2">
    <source>
        <dbReference type="EMBL" id="KAF2246588.1"/>
    </source>
</evidence>
<dbReference type="OrthoDB" id="3752100at2759"/>
<dbReference type="AlphaFoldDB" id="A0A6A6I929"/>
<name>A0A6A6I929_9PLEO</name>
<dbReference type="RefSeq" id="XP_033681592.1">
    <property type="nucleotide sequence ID" value="XM_033826278.1"/>
</dbReference>
<sequence length="114" mass="12391">MKTTITTAVIFLAVAARSSVVFDVSTEPGGQGIRMSWVTNRWVCHDITEEGLNKNISWAFVDVGLANGCTLYEEADCKGEHVDIEKNNSNILGPGAVNLTDVSFDDKASSWSCY</sequence>
<reference evidence="2" key="1">
    <citation type="journal article" date="2020" name="Stud. Mycol.">
        <title>101 Dothideomycetes genomes: a test case for predicting lifestyles and emergence of pathogens.</title>
        <authorList>
            <person name="Haridas S."/>
            <person name="Albert R."/>
            <person name="Binder M."/>
            <person name="Bloem J."/>
            <person name="Labutti K."/>
            <person name="Salamov A."/>
            <person name="Andreopoulos B."/>
            <person name="Baker S."/>
            <person name="Barry K."/>
            <person name="Bills G."/>
            <person name="Bluhm B."/>
            <person name="Cannon C."/>
            <person name="Castanera R."/>
            <person name="Culley D."/>
            <person name="Daum C."/>
            <person name="Ezra D."/>
            <person name="Gonzalez J."/>
            <person name="Henrissat B."/>
            <person name="Kuo A."/>
            <person name="Liang C."/>
            <person name="Lipzen A."/>
            <person name="Lutzoni F."/>
            <person name="Magnuson J."/>
            <person name="Mondo S."/>
            <person name="Nolan M."/>
            <person name="Ohm R."/>
            <person name="Pangilinan J."/>
            <person name="Park H.-J."/>
            <person name="Ramirez L."/>
            <person name="Alfaro M."/>
            <person name="Sun H."/>
            <person name="Tritt A."/>
            <person name="Yoshinaga Y."/>
            <person name="Zwiers L.-H."/>
            <person name="Turgeon B."/>
            <person name="Goodwin S."/>
            <person name="Spatafora J."/>
            <person name="Crous P."/>
            <person name="Grigoriev I."/>
        </authorList>
    </citation>
    <scope>NUCLEOTIDE SEQUENCE</scope>
    <source>
        <strain evidence="2">CBS 122368</strain>
    </source>
</reference>
<keyword evidence="3" id="KW-1185">Reference proteome</keyword>
<accession>A0A6A6I929</accession>
<evidence type="ECO:0000313" key="3">
    <source>
        <dbReference type="Proteomes" id="UP000800094"/>
    </source>
</evidence>
<dbReference type="Proteomes" id="UP000800094">
    <property type="component" value="Unassembled WGS sequence"/>
</dbReference>
<feature type="chain" id="PRO_5025501506" evidence="1">
    <location>
        <begin position="19"/>
        <end position="114"/>
    </location>
</feature>
<dbReference type="Gene3D" id="2.60.20.10">
    <property type="entry name" value="Crystallins"/>
    <property type="match status" value="1"/>
</dbReference>
<dbReference type="EMBL" id="ML987198">
    <property type="protein sequence ID" value="KAF2246588.1"/>
    <property type="molecule type" value="Genomic_DNA"/>
</dbReference>
<keyword evidence="1" id="KW-0732">Signal</keyword>
<organism evidence="2 3">
    <name type="scientific">Trematosphaeria pertusa</name>
    <dbReference type="NCBI Taxonomy" id="390896"/>
    <lineage>
        <taxon>Eukaryota</taxon>
        <taxon>Fungi</taxon>
        <taxon>Dikarya</taxon>
        <taxon>Ascomycota</taxon>
        <taxon>Pezizomycotina</taxon>
        <taxon>Dothideomycetes</taxon>
        <taxon>Pleosporomycetidae</taxon>
        <taxon>Pleosporales</taxon>
        <taxon>Massarineae</taxon>
        <taxon>Trematosphaeriaceae</taxon>
        <taxon>Trematosphaeria</taxon>
    </lineage>
</organism>
<gene>
    <name evidence="2" type="ORF">BU26DRAFT_49702</name>
</gene>
<proteinExistence type="predicted"/>
<dbReference type="GeneID" id="54579608"/>